<dbReference type="SUPFAM" id="SSF48403">
    <property type="entry name" value="Ankyrin repeat"/>
    <property type="match status" value="1"/>
</dbReference>
<dbReference type="InterPro" id="IPR002110">
    <property type="entry name" value="Ankyrin_rpt"/>
</dbReference>
<keyword evidence="4" id="KW-0630">Potassium</keyword>
<keyword evidence="3" id="KW-0851">Voltage-gated channel</keyword>
<dbReference type="InterPro" id="IPR036770">
    <property type="entry name" value="Ankyrin_rpt-contain_sf"/>
</dbReference>
<accession>A0ABR1ZWV5</accession>
<evidence type="ECO:0000256" key="5">
    <source>
        <dbReference type="ARBA" id="ARBA00023303"/>
    </source>
</evidence>
<dbReference type="InterPro" id="IPR045319">
    <property type="entry name" value="KAT/AKT"/>
</dbReference>
<protein>
    <submittedName>
        <fullName evidence="7">Uncharacterized protein</fullName>
    </submittedName>
</protein>
<sequence length="87" mass="9656">MLARGRMDIPLNLCLATLRGDDVLLHQPLKRGFDPNESDNNGRTALHIAASKGSEKCILVLLYHGADPNCKGSLYTQIFHQLSVQRK</sequence>
<keyword evidence="3" id="KW-0406">Ion transport</keyword>
<dbReference type="Proteomes" id="UP001472677">
    <property type="component" value="Unassembled WGS sequence"/>
</dbReference>
<evidence type="ECO:0000313" key="8">
    <source>
        <dbReference type="Proteomes" id="UP001472677"/>
    </source>
</evidence>
<reference evidence="7 8" key="1">
    <citation type="journal article" date="2024" name="G3 (Bethesda)">
        <title>Genome assembly of Hibiscus sabdariffa L. provides insights into metabolisms of medicinal natural products.</title>
        <authorList>
            <person name="Kim T."/>
        </authorList>
    </citation>
    <scope>NUCLEOTIDE SEQUENCE [LARGE SCALE GENOMIC DNA]</scope>
    <source>
        <strain evidence="7">TK-2024</strain>
        <tissue evidence="7">Old leaves</tissue>
    </source>
</reference>
<dbReference type="PROSITE" id="PS50088">
    <property type="entry name" value="ANK_REPEAT"/>
    <property type="match status" value="1"/>
</dbReference>
<gene>
    <name evidence="7" type="ORF">V6N12_009607</name>
</gene>
<evidence type="ECO:0000256" key="4">
    <source>
        <dbReference type="ARBA" id="ARBA00022958"/>
    </source>
</evidence>
<dbReference type="Gene3D" id="1.25.40.20">
    <property type="entry name" value="Ankyrin repeat-containing domain"/>
    <property type="match status" value="1"/>
</dbReference>
<keyword evidence="1" id="KW-0633">Potassium transport</keyword>
<dbReference type="EMBL" id="JBBPBM010001342">
    <property type="protein sequence ID" value="KAK8484883.1"/>
    <property type="molecule type" value="Genomic_DNA"/>
</dbReference>
<keyword evidence="5" id="KW-0407">Ion channel</keyword>
<name>A0ABR1ZWV5_9ROSI</name>
<keyword evidence="6" id="KW-0040">ANK repeat</keyword>
<comment type="caution">
    <text evidence="7">The sequence shown here is derived from an EMBL/GenBank/DDBJ whole genome shotgun (WGS) entry which is preliminary data.</text>
</comment>
<evidence type="ECO:0000313" key="7">
    <source>
        <dbReference type="EMBL" id="KAK8484883.1"/>
    </source>
</evidence>
<proteinExistence type="predicted"/>
<evidence type="ECO:0000256" key="3">
    <source>
        <dbReference type="ARBA" id="ARBA00022882"/>
    </source>
</evidence>
<dbReference type="SMART" id="SM00248">
    <property type="entry name" value="ANK"/>
    <property type="match status" value="1"/>
</dbReference>
<organism evidence="7 8">
    <name type="scientific">Hibiscus sabdariffa</name>
    <name type="common">roselle</name>
    <dbReference type="NCBI Taxonomy" id="183260"/>
    <lineage>
        <taxon>Eukaryota</taxon>
        <taxon>Viridiplantae</taxon>
        <taxon>Streptophyta</taxon>
        <taxon>Embryophyta</taxon>
        <taxon>Tracheophyta</taxon>
        <taxon>Spermatophyta</taxon>
        <taxon>Magnoliopsida</taxon>
        <taxon>eudicotyledons</taxon>
        <taxon>Gunneridae</taxon>
        <taxon>Pentapetalae</taxon>
        <taxon>rosids</taxon>
        <taxon>malvids</taxon>
        <taxon>Malvales</taxon>
        <taxon>Malvaceae</taxon>
        <taxon>Malvoideae</taxon>
        <taxon>Hibiscus</taxon>
    </lineage>
</organism>
<dbReference type="PROSITE" id="PS50297">
    <property type="entry name" value="ANK_REP_REGION"/>
    <property type="match status" value="1"/>
</dbReference>
<evidence type="ECO:0000256" key="2">
    <source>
        <dbReference type="ARBA" id="ARBA00022826"/>
    </source>
</evidence>
<keyword evidence="2" id="KW-0631">Potassium channel</keyword>
<evidence type="ECO:0000256" key="6">
    <source>
        <dbReference type="PROSITE-ProRule" id="PRU00023"/>
    </source>
</evidence>
<dbReference type="Pfam" id="PF00023">
    <property type="entry name" value="Ank"/>
    <property type="match status" value="1"/>
</dbReference>
<dbReference type="PANTHER" id="PTHR45743">
    <property type="entry name" value="POTASSIUM CHANNEL AKT1"/>
    <property type="match status" value="1"/>
</dbReference>
<feature type="repeat" description="ANK" evidence="6">
    <location>
        <begin position="41"/>
        <end position="73"/>
    </location>
</feature>
<keyword evidence="8" id="KW-1185">Reference proteome</keyword>
<dbReference type="PANTHER" id="PTHR45743:SF2">
    <property type="entry name" value="POTASSIUM CHANNEL AKT1"/>
    <property type="match status" value="1"/>
</dbReference>
<keyword evidence="3" id="KW-0813">Transport</keyword>
<evidence type="ECO:0000256" key="1">
    <source>
        <dbReference type="ARBA" id="ARBA00022538"/>
    </source>
</evidence>